<keyword evidence="5" id="KW-0539">Nucleus</keyword>
<keyword evidence="3" id="KW-0238">DNA-binding</keyword>
<proteinExistence type="evidence at transcript level"/>
<evidence type="ECO:0000256" key="4">
    <source>
        <dbReference type="ARBA" id="ARBA00023163"/>
    </source>
</evidence>
<keyword evidence="4" id="KW-0804">Transcription</keyword>
<evidence type="ECO:0000313" key="7">
    <source>
        <dbReference type="EMBL" id="WAK86106.1"/>
    </source>
</evidence>
<dbReference type="InterPro" id="IPR011598">
    <property type="entry name" value="bHLH_dom"/>
</dbReference>
<feature type="domain" description="BHLH" evidence="6">
    <location>
        <begin position="136"/>
        <end position="187"/>
    </location>
</feature>
<reference evidence="7" key="1">
    <citation type="submission" date="2022-08" db="EMBL/GenBank/DDBJ databases">
        <title>Phylogenomics of transcriptionally active AP2/ERF and bHLH transcription factors and their promoter regions regulating camptothecin biosynthesis in Nothapodytes nimmoniana.</title>
        <authorList>
            <person name="Godbole R.C."/>
            <person name="Pable A.A."/>
            <person name="Singh S."/>
            <person name="Barvkar V.T."/>
        </authorList>
    </citation>
    <scope>NUCLEOTIDE SEQUENCE</scope>
</reference>
<evidence type="ECO:0000256" key="2">
    <source>
        <dbReference type="ARBA" id="ARBA00023015"/>
    </source>
</evidence>
<dbReference type="PANTHER" id="PTHR11969">
    <property type="entry name" value="MAX DIMERIZATION, MAD"/>
    <property type="match status" value="1"/>
</dbReference>
<dbReference type="GO" id="GO:0046983">
    <property type="term" value="F:protein dimerization activity"/>
    <property type="evidence" value="ECO:0007669"/>
    <property type="project" value="InterPro"/>
</dbReference>
<evidence type="ECO:0000256" key="1">
    <source>
        <dbReference type="ARBA" id="ARBA00004123"/>
    </source>
</evidence>
<organism evidence="7">
    <name type="scientific">Nothapodytes nimmoniana</name>
    <name type="common">Nothapodytes foetida</name>
    <dbReference type="NCBI Taxonomy" id="159386"/>
    <lineage>
        <taxon>Eukaryota</taxon>
        <taxon>Viridiplantae</taxon>
        <taxon>Streptophyta</taxon>
        <taxon>Embryophyta</taxon>
        <taxon>Tracheophyta</taxon>
        <taxon>Spermatophyta</taxon>
        <taxon>Magnoliopsida</taxon>
        <taxon>eudicotyledons</taxon>
        <taxon>Gunneridae</taxon>
        <taxon>Pentapetalae</taxon>
        <taxon>asterids</taxon>
        <taxon>lamiids</taxon>
        <taxon>Icacinales</taxon>
        <taxon>Icacinaceae</taxon>
        <taxon>Nothapodytes</taxon>
    </lineage>
</organism>
<dbReference type="SUPFAM" id="SSF47459">
    <property type="entry name" value="HLH, helix-loop-helix DNA-binding domain"/>
    <property type="match status" value="1"/>
</dbReference>
<accession>A0A9E8Z0H9</accession>
<keyword evidence="2" id="KW-0805">Transcription regulation</keyword>
<dbReference type="CDD" id="cd11448">
    <property type="entry name" value="bHLH_AtFAMA_like"/>
    <property type="match status" value="1"/>
</dbReference>
<name>A0A9E8Z0H9_NOTNI</name>
<protein>
    <submittedName>
        <fullName evidence="7">Transcription factor bHLH60</fullName>
    </submittedName>
</protein>
<dbReference type="PROSITE" id="PS50888">
    <property type="entry name" value="BHLH"/>
    <property type="match status" value="1"/>
</dbReference>
<dbReference type="Pfam" id="PF00010">
    <property type="entry name" value="HLH"/>
    <property type="match status" value="1"/>
</dbReference>
<dbReference type="InterPro" id="IPR036638">
    <property type="entry name" value="HLH_DNA-bd_sf"/>
</dbReference>
<evidence type="ECO:0000256" key="3">
    <source>
        <dbReference type="ARBA" id="ARBA00023125"/>
    </source>
</evidence>
<dbReference type="AlphaFoldDB" id="A0A9E8Z0H9"/>
<dbReference type="PANTHER" id="PTHR11969:SF54">
    <property type="entry name" value="MAD-LIKE PROTEIN 1"/>
    <property type="match status" value="1"/>
</dbReference>
<dbReference type="Gene3D" id="4.10.280.10">
    <property type="entry name" value="Helix-loop-helix DNA-binding domain"/>
    <property type="match status" value="1"/>
</dbReference>
<dbReference type="GO" id="GO:0000981">
    <property type="term" value="F:DNA-binding transcription factor activity, RNA polymerase II-specific"/>
    <property type="evidence" value="ECO:0007669"/>
    <property type="project" value="TreeGrafter"/>
</dbReference>
<comment type="subcellular location">
    <subcellularLocation>
        <location evidence="1">Nucleus</location>
    </subcellularLocation>
</comment>
<dbReference type="GO" id="GO:0005634">
    <property type="term" value="C:nucleus"/>
    <property type="evidence" value="ECO:0007669"/>
    <property type="project" value="UniProtKB-SubCell"/>
</dbReference>
<dbReference type="GO" id="GO:0000978">
    <property type="term" value="F:RNA polymerase II cis-regulatory region sequence-specific DNA binding"/>
    <property type="evidence" value="ECO:0007669"/>
    <property type="project" value="TreeGrafter"/>
</dbReference>
<dbReference type="EMBL" id="OP311578">
    <property type="protein sequence ID" value="WAK86106.1"/>
    <property type="molecule type" value="mRNA"/>
</dbReference>
<evidence type="ECO:0000256" key="5">
    <source>
        <dbReference type="ARBA" id="ARBA00023242"/>
    </source>
</evidence>
<dbReference type="SMART" id="SM00353">
    <property type="entry name" value="HLH"/>
    <property type="match status" value="1"/>
</dbReference>
<sequence length="337" mass="38296">MALQAVVFPQDPFTYSLNDLYTMSSFGSYISEGCNYDCSDEGNKINSEALNKNSINLERDFEGYWDINYPDYPSILQSVKESENSSNSFMEDVYAGGGSFMGGVGTRTKMTSASMSAGRRKRRRTRSFKNKDEIENQRMTHIAVERNRRRQMNDYLAVLRSLMPPSHSQRGDQASIVGGAINFLKELEQLVQFLEAHKRLNQLAQPTNICCQPNFLFADFFTFPQYSTNPTRRRQQNNPMAPEKQSSVADIEVNVAESHANIKILARRHPKQLLKIVTGFHSICLTILHLNVTIVDSMALYCFSVKIEEDCQLTTVNEIADAVHVMITVIQEENLFN</sequence>
<evidence type="ECO:0000259" key="6">
    <source>
        <dbReference type="PROSITE" id="PS50888"/>
    </source>
</evidence>